<feature type="compositionally biased region" description="Polar residues" evidence="2">
    <location>
        <begin position="393"/>
        <end position="411"/>
    </location>
</feature>
<protein>
    <submittedName>
        <fullName evidence="4">17933_t:CDS:1</fullName>
    </submittedName>
</protein>
<dbReference type="OrthoDB" id="9451547at2759"/>
<keyword evidence="3" id="KW-0472">Membrane</keyword>
<feature type="compositionally biased region" description="Polar residues" evidence="2">
    <location>
        <begin position="154"/>
        <end position="163"/>
    </location>
</feature>
<evidence type="ECO:0000313" key="4">
    <source>
        <dbReference type="EMBL" id="CAG8537018.1"/>
    </source>
</evidence>
<evidence type="ECO:0000256" key="1">
    <source>
        <dbReference type="SAM" id="Coils"/>
    </source>
</evidence>
<sequence>MIPPQTPRMKTKLSLDTNFSNMATPSSPSSPQFSPCASPTLSGSWHMKSHAELTASLKEAYNMTHCYHFFSTLICTDLTLAAEIGKSLLENNIALKAKYEEIVMEYQQLQRKERSKATFALHAEKPNVVPIAPPSNSVIDESDPEDSDLEFRPLTSSFESSPQLYDRPDKLRNRKRSDQPVSYKDLENIKELERTNQLLQSQLDDLMKEHNDSDRTNKTKIRKLEADLQHYQEIYTSATHQLEVLEQENERLQKKQKSEFWTIKYNKKTSNDDDIIETLLAKVSELESQNNAIERTKTEIEKRLQRAVRDLEALQEQYNDISEQSKDYELLKVAHREQELLINELNESLEEQRAMIIGMRSNMYSRTPSRSNSFSYSDNGMMTNAIRRISNPDGVNSFGSATSPNSQQQNFSGKLRTTLLSELENVWFREASLFQRDRKKSISETSPAFSPISSEKDLANFFLNGSQPDDDISQLDYLSDDDFSFLDEFEEDDEMAMRKREWFWKRWARYVYRLLRLIWRWCRFIIILFCAVIMALYRGPDDILPSEM</sequence>
<feature type="coiled-coil region" evidence="1">
    <location>
        <begin position="189"/>
        <end position="362"/>
    </location>
</feature>
<feature type="region of interest" description="Disordered" evidence="2">
    <location>
        <begin position="389"/>
        <end position="411"/>
    </location>
</feature>
<dbReference type="AlphaFoldDB" id="A0A9N9AL88"/>
<comment type="caution">
    <text evidence="4">The sequence shown here is derived from an EMBL/GenBank/DDBJ whole genome shotgun (WGS) entry which is preliminary data.</text>
</comment>
<organism evidence="4 5">
    <name type="scientific">Cetraspora pellucida</name>
    <dbReference type="NCBI Taxonomy" id="1433469"/>
    <lineage>
        <taxon>Eukaryota</taxon>
        <taxon>Fungi</taxon>
        <taxon>Fungi incertae sedis</taxon>
        <taxon>Mucoromycota</taxon>
        <taxon>Glomeromycotina</taxon>
        <taxon>Glomeromycetes</taxon>
        <taxon>Diversisporales</taxon>
        <taxon>Gigasporaceae</taxon>
        <taxon>Cetraspora</taxon>
    </lineage>
</organism>
<dbReference type="Proteomes" id="UP000789759">
    <property type="component" value="Unassembled WGS sequence"/>
</dbReference>
<feature type="region of interest" description="Disordered" evidence="2">
    <location>
        <begin position="131"/>
        <end position="184"/>
    </location>
</feature>
<evidence type="ECO:0000313" key="5">
    <source>
        <dbReference type="Proteomes" id="UP000789759"/>
    </source>
</evidence>
<feature type="transmembrane region" description="Helical" evidence="3">
    <location>
        <begin position="517"/>
        <end position="537"/>
    </location>
</feature>
<keyword evidence="3" id="KW-0812">Transmembrane</keyword>
<dbReference type="EMBL" id="CAJVQA010002112">
    <property type="protein sequence ID" value="CAG8537018.1"/>
    <property type="molecule type" value="Genomic_DNA"/>
</dbReference>
<keyword evidence="3" id="KW-1133">Transmembrane helix</keyword>
<reference evidence="4" key="1">
    <citation type="submission" date="2021-06" db="EMBL/GenBank/DDBJ databases">
        <authorList>
            <person name="Kallberg Y."/>
            <person name="Tangrot J."/>
            <person name="Rosling A."/>
        </authorList>
    </citation>
    <scope>NUCLEOTIDE SEQUENCE</scope>
    <source>
        <strain evidence="4">FL966</strain>
    </source>
</reference>
<name>A0A9N9AL88_9GLOM</name>
<proteinExistence type="predicted"/>
<evidence type="ECO:0000256" key="2">
    <source>
        <dbReference type="SAM" id="MobiDB-lite"/>
    </source>
</evidence>
<keyword evidence="5" id="KW-1185">Reference proteome</keyword>
<keyword evidence="1" id="KW-0175">Coiled coil</keyword>
<evidence type="ECO:0000256" key="3">
    <source>
        <dbReference type="SAM" id="Phobius"/>
    </source>
</evidence>
<accession>A0A9N9AL88</accession>
<gene>
    <name evidence="4" type="ORF">CPELLU_LOCUS4117</name>
</gene>